<dbReference type="GO" id="GO:0005524">
    <property type="term" value="F:ATP binding"/>
    <property type="evidence" value="ECO:0007669"/>
    <property type="project" value="InterPro"/>
</dbReference>
<dbReference type="EMBL" id="UINC01098869">
    <property type="protein sequence ID" value="SVC57715.1"/>
    <property type="molecule type" value="Genomic_DNA"/>
</dbReference>
<evidence type="ECO:0000256" key="4">
    <source>
        <dbReference type="ARBA" id="ARBA00022777"/>
    </source>
</evidence>
<keyword evidence="2" id="KW-0808">Transferase</keyword>
<dbReference type="Pfam" id="PF03618">
    <property type="entry name" value="Kinase-PPPase"/>
    <property type="match status" value="1"/>
</dbReference>
<dbReference type="GO" id="GO:0004674">
    <property type="term" value="F:protein serine/threonine kinase activity"/>
    <property type="evidence" value="ECO:0007669"/>
    <property type="project" value="UniProtKB-KW"/>
</dbReference>
<proteinExistence type="predicted"/>
<organism evidence="5">
    <name type="scientific">marine metagenome</name>
    <dbReference type="NCBI Taxonomy" id="408172"/>
    <lineage>
        <taxon>unclassified sequences</taxon>
        <taxon>metagenomes</taxon>
        <taxon>ecological metagenomes</taxon>
    </lineage>
</organism>
<evidence type="ECO:0008006" key="6">
    <source>
        <dbReference type="Google" id="ProtNLM"/>
    </source>
</evidence>
<evidence type="ECO:0000256" key="1">
    <source>
        <dbReference type="ARBA" id="ARBA00022527"/>
    </source>
</evidence>
<gene>
    <name evidence="5" type="ORF">METZ01_LOCUS310569</name>
</gene>
<evidence type="ECO:0000256" key="2">
    <source>
        <dbReference type="ARBA" id="ARBA00022679"/>
    </source>
</evidence>
<evidence type="ECO:0000313" key="5">
    <source>
        <dbReference type="EMBL" id="SVC57715.1"/>
    </source>
</evidence>
<keyword evidence="1" id="KW-0723">Serine/threonine-protein kinase</keyword>
<dbReference type="AlphaFoldDB" id="A0A382NBK4"/>
<name>A0A382NBK4_9ZZZZ</name>
<dbReference type="InterPro" id="IPR005177">
    <property type="entry name" value="Kinase-pyrophosphorylase"/>
</dbReference>
<keyword evidence="4" id="KW-0418">Kinase</keyword>
<keyword evidence="3" id="KW-0547">Nucleotide-binding</keyword>
<feature type="non-terminal residue" evidence="5">
    <location>
        <position position="1"/>
    </location>
</feature>
<accession>A0A382NBK4</accession>
<dbReference type="PANTHER" id="PTHR31756">
    <property type="entry name" value="PYRUVATE, PHOSPHATE DIKINASE REGULATORY PROTEIN 1, CHLOROPLASTIC"/>
    <property type="match status" value="1"/>
</dbReference>
<protein>
    <recommendedName>
        <fullName evidence="6">Phosphoenolpyruvate synthase regulatory protein</fullName>
    </recommendedName>
</protein>
<evidence type="ECO:0000256" key="3">
    <source>
        <dbReference type="ARBA" id="ARBA00022741"/>
    </source>
</evidence>
<reference evidence="5" key="1">
    <citation type="submission" date="2018-05" db="EMBL/GenBank/DDBJ databases">
        <authorList>
            <person name="Lanie J.A."/>
            <person name="Ng W.-L."/>
            <person name="Kazmierczak K.M."/>
            <person name="Andrzejewski T.M."/>
            <person name="Davidsen T.M."/>
            <person name="Wayne K.J."/>
            <person name="Tettelin H."/>
            <person name="Glass J.I."/>
            <person name="Rusch D."/>
            <person name="Podicherti R."/>
            <person name="Tsui H.-C.T."/>
            <person name="Winkler M.E."/>
        </authorList>
    </citation>
    <scope>NUCLEOTIDE SEQUENCE</scope>
</reference>
<sequence>VVGLINNERNLLQVRQNRLRMLNEENSTNYVDPEVIAKEVIFAKRLFTEQNWPVIDISRRSIEETAASIINLLSQHQEKNIG</sequence>
<dbReference type="PANTHER" id="PTHR31756:SF3">
    <property type="entry name" value="PYRUVATE, PHOSPHATE DIKINASE REGULATORY PROTEIN 1, CHLOROPLASTIC"/>
    <property type="match status" value="1"/>
</dbReference>